<dbReference type="PANTHER" id="PTHR31549">
    <property type="entry name" value="PROTEIN, PUTATIVE (DUF247)-RELATED-RELATED"/>
    <property type="match status" value="1"/>
</dbReference>
<gene>
    <name evidence="2" type="ORF">GH714_034386</name>
</gene>
<organism evidence="2 3">
    <name type="scientific">Hevea brasiliensis</name>
    <name type="common">Para rubber tree</name>
    <name type="synonym">Siphonia brasiliensis</name>
    <dbReference type="NCBI Taxonomy" id="3981"/>
    <lineage>
        <taxon>Eukaryota</taxon>
        <taxon>Viridiplantae</taxon>
        <taxon>Streptophyta</taxon>
        <taxon>Embryophyta</taxon>
        <taxon>Tracheophyta</taxon>
        <taxon>Spermatophyta</taxon>
        <taxon>Magnoliopsida</taxon>
        <taxon>eudicotyledons</taxon>
        <taxon>Gunneridae</taxon>
        <taxon>Pentapetalae</taxon>
        <taxon>rosids</taxon>
        <taxon>fabids</taxon>
        <taxon>Malpighiales</taxon>
        <taxon>Euphorbiaceae</taxon>
        <taxon>Crotonoideae</taxon>
        <taxon>Micrandreae</taxon>
        <taxon>Hevea</taxon>
    </lineage>
</organism>
<dbReference type="InterPro" id="IPR004158">
    <property type="entry name" value="DUF247_pln"/>
</dbReference>
<evidence type="ECO:0000313" key="2">
    <source>
        <dbReference type="EMBL" id="KAF2289304.1"/>
    </source>
</evidence>
<dbReference type="Proteomes" id="UP000467840">
    <property type="component" value="Chromosome 8"/>
</dbReference>
<dbReference type="PANTHER" id="PTHR31549:SF191">
    <property type="entry name" value="DUF247 DOMAIN PROTEIN"/>
    <property type="match status" value="1"/>
</dbReference>
<keyword evidence="1" id="KW-0472">Membrane</keyword>
<name>A0A6A6KLF6_HEVBR</name>
<evidence type="ECO:0000256" key="1">
    <source>
        <dbReference type="SAM" id="Phobius"/>
    </source>
</evidence>
<keyword evidence="1" id="KW-1133">Transmembrane helix</keyword>
<dbReference type="Pfam" id="PF03140">
    <property type="entry name" value="DUF247"/>
    <property type="match status" value="1"/>
</dbReference>
<keyword evidence="3" id="KW-1185">Reference proteome</keyword>
<sequence>MSSDAISNVEVQATNVVIVKPEADQAGGSHDLINVEDEASGSHDQPIEETKKLSIVIHGKPTTSKILRERLDSLNQPAEKPVKSLIHKVPSMLRENKEFEKHYEPRVVAIGPIHHGRLNFDYAETMKHKLAGQFMEERGIDPKALYNKIMKNLKILKSCYEEDVIKCYSDDELAWMFLVDGCGMLHFIHCIVKDDGKLQKLNIKKDQVAFAQRDMFLLENQLPFELLELLMNSVVQNTEKDGIREAISEFVCNICDSLITIEHSATGESVKKQQSCHLLELLREELIANFAKTGEKTERNKNGEPHSFRNVKELIASGILLKPTGERSLNIFFERSFLSRGILRLPSLIVDDTTAPKLKNIIALEMCPHFLNDFQVTSYICFLDSLIDHPEDVQELRKAKIITNCLGSDEEVAKLFNEIGTDLVPNPDLYAKVKADIHEHYKNRCKTYLAEPITPISVVPGLSLLFLVPCLHFFSVLFKLISRFLLKKVNERCLGSW</sequence>
<evidence type="ECO:0000313" key="3">
    <source>
        <dbReference type="Proteomes" id="UP000467840"/>
    </source>
</evidence>
<reference evidence="2 3" key="1">
    <citation type="journal article" date="2020" name="Mol. Plant">
        <title>The Chromosome-Based Rubber Tree Genome Provides New Insights into Spurge Genome Evolution and Rubber Biosynthesis.</title>
        <authorList>
            <person name="Liu J."/>
            <person name="Shi C."/>
            <person name="Shi C.C."/>
            <person name="Li W."/>
            <person name="Zhang Q.J."/>
            <person name="Zhang Y."/>
            <person name="Li K."/>
            <person name="Lu H.F."/>
            <person name="Shi C."/>
            <person name="Zhu S.T."/>
            <person name="Xiao Z.Y."/>
            <person name="Nan H."/>
            <person name="Yue Y."/>
            <person name="Zhu X.G."/>
            <person name="Wu Y."/>
            <person name="Hong X.N."/>
            <person name="Fan G.Y."/>
            <person name="Tong Y."/>
            <person name="Zhang D."/>
            <person name="Mao C.L."/>
            <person name="Liu Y.L."/>
            <person name="Hao S.J."/>
            <person name="Liu W.Q."/>
            <person name="Lv M.Q."/>
            <person name="Zhang H.B."/>
            <person name="Liu Y."/>
            <person name="Hu-Tang G.R."/>
            <person name="Wang J.P."/>
            <person name="Wang J.H."/>
            <person name="Sun Y.H."/>
            <person name="Ni S.B."/>
            <person name="Chen W.B."/>
            <person name="Zhang X.C."/>
            <person name="Jiao Y.N."/>
            <person name="Eichler E.E."/>
            <person name="Li G.H."/>
            <person name="Liu X."/>
            <person name="Gao L.Z."/>
        </authorList>
    </citation>
    <scope>NUCLEOTIDE SEQUENCE [LARGE SCALE GENOMIC DNA]</scope>
    <source>
        <strain evidence="3">cv. GT1</strain>
        <tissue evidence="2">Leaf</tissue>
    </source>
</reference>
<protein>
    <submittedName>
        <fullName evidence="2">Uncharacterized protein</fullName>
    </submittedName>
</protein>
<comment type="caution">
    <text evidence="2">The sequence shown here is derived from an EMBL/GenBank/DDBJ whole genome shotgun (WGS) entry which is preliminary data.</text>
</comment>
<proteinExistence type="predicted"/>
<dbReference type="AlphaFoldDB" id="A0A6A6KLF6"/>
<keyword evidence="1" id="KW-0812">Transmembrane</keyword>
<dbReference type="EMBL" id="JAAGAX010000016">
    <property type="protein sequence ID" value="KAF2289304.1"/>
    <property type="molecule type" value="Genomic_DNA"/>
</dbReference>
<feature type="transmembrane region" description="Helical" evidence="1">
    <location>
        <begin position="458"/>
        <end position="478"/>
    </location>
</feature>
<accession>A0A6A6KLF6</accession>